<gene>
    <name evidence="7" type="ORF">ACJIZ3_020044</name>
</gene>
<dbReference type="FunFam" id="4.10.280.10:FF:000002">
    <property type="entry name" value="Basic helix-loop-helix transcription factor"/>
    <property type="match status" value="1"/>
</dbReference>
<feature type="region of interest" description="Disordered" evidence="5">
    <location>
        <begin position="155"/>
        <end position="285"/>
    </location>
</feature>
<evidence type="ECO:0000256" key="2">
    <source>
        <dbReference type="ARBA" id="ARBA00023015"/>
    </source>
</evidence>
<organism evidence="7 8">
    <name type="scientific">Penstemon smallii</name>
    <dbReference type="NCBI Taxonomy" id="265156"/>
    <lineage>
        <taxon>Eukaryota</taxon>
        <taxon>Viridiplantae</taxon>
        <taxon>Streptophyta</taxon>
        <taxon>Embryophyta</taxon>
        <taxon>Tracheophyta</taxon>
        <taxon>Spermatophyta</taxon>
        <taxon>Magnoliopsida</taxon>
        <taxon>eudicotyledons</taxon>
        <taxon>Gunneridae</taxon>
        <taxon>Pentapetalae</taxon>
        <taxon>asterids</taxon>
        <taxon>lamiids</taxon>
        <taxon>Lamiales</taxon>
        <taxon>Plantaginaceae</taxon>
        <taxon>Cheloneae</taxon>
        <taxon>Penstemon</taxon>
    </lineage>
</organism>
<evidence type="ECO:0000313" key="7">
    <source>
        <dbReference type="EMBL" id="KAL3824015.1"/>
    </source>
</evidence>
<sequence>MAGKDTNMSSDWQVNGNNLTNTSIGMIPMGNSMNESSAPMVDSFRPPLWDHQINGQTLGYGDVNLQNATLKGGMFLPSGMLPPFPADSAFIERAARFSCFNGGNFGEMMNPFGISEPLNPYTRSLGPNEVFGGNGMQSQRHEINVPKEVSILKEHGNEGSPFKNEKKNDQSFRHSSDEARHGVDVSGNGSDEAEFSGRGAQEELDGLPGDSFGKGFGSKKRKRTRQVTTEHNEINEAQQPSTEKAMDTEEIKQKEDQIQIPKSSNKAGGKQCKQGSQGSDPDQPKEDYIHIRARRGQATNSHSLAERVRREKISERMKYLQDLVPGCSKVTGKAVMLDEIINYVQSLQRQVEFLSMKLATVNPRFDSNVEGYLPKDSNIEGYLPKDMLLQPRGGLSSSLAFPHDTSMPFAPLHHPPQPGSLSGLGNNTSETLRRLINLQSSVVCGGYKEPTTSQVPNAWEDELHNIVHMGFNSSSSALPLSSQDLSSASLRSGHMKTEP</sequence>
<keyword evidence="2" id="KW-0805">Transcription regulation</keyword>
<feature type="domain" description="BHLH" evidence="6">
    <location>
        <begin position="297"/>
        <end position="347"/>
    </location>
</feature>
<keyword evidence="3" id="KW-0804">Transcription</keyword>
<comment type="subcellular location">
    <subcellularLocation>
        <location evidence="1">Nucleus</location>
    </subcellularLocation>
</comment>
<comment type="caution">
    <text evidence="7">The sequence shown here is derived from an EMBL/GenBank/DDBJ whole genome shotgun (WGS) entry which is preliminary data.</text>
</comment>
<feature type="compositionally biased region" description="Low complexity" evidence="5">
    <location>
        <begin position="268"/>
        <end position="279"/>
    </location>
</feature>
<name>A0ABD3SHG5_9LAMI</name>
<feature type="compositionally biased region" description="Basic and acidic residues" evidence="5">
    <location>
        <begin position="155"/>
        <end position="183"/>
    </location>
</feature>
<keyword evidence="8" id="KW-1185">Reference proteome</keyword>
<dbReference type="SMART" id="SM00353">
    <property type="entry name" value="HLH"/>
    <property type="match status" value="1"/>
</dbReference>
<dbReference type="PANTHER" id="PTHR12565">
    <property type="entry name" value="STEROL REGULATORY ELEMENT-BINDING PROTEIN"/>
    <property type="match status" value="1"/>
</dbReference>
<dbReference type="GO" id="GO:0006355">
    <property type="term" value="P:regulation of DNA-templated transcription"/>
    <property type="evidence" value="ECO:0007669"/>
    <property type="project" value="UniProtKB-ARBA"/>
</dbReference>
<feature type="compositionally biased region" description="Basic and acidic residues" evidence="5">
    <location>
        <begin position="244"/>
        <end position="257"/>
    </location>
</feature>
<dbReference type="GO" id="GO:0005634">
    <property type="term" value="C:nucleus"/>
    <property type="evidence" value="ECO:0007669"/>
    <property type="project" value="UniProtKB-SubCell"/>
</dbReference>
<dbReference type="PANTHER" id="PTHR12565:SF459">
    <property type="entry name" value="BHLH DOMAIN-CONTAINING PROTEIN"/>
    <property type="match status" value="1"/>
</dbReference>
<dbReference type="Pfam" id="PF00010">
    <property type="entry name" value="HLH"/>
    <property type="match status" value="1"/>
</dbReference>
<reference evidence="7 8" key="1">
    <citation type="submission" date="2024-12" db="EMBL/GenBank/DDBJ databases">
        <title>The unique morphological basis and parallel evolutionary history of personate flowers in Penstemon.</title>
        <authorList>
            <person name="Depatie T.H."/>
            <person name="Wessinger C.A."/>
        </authorList>
    </citation>
    <scope>NUCLEOTIDE SEQUENCE [LARGE SCALE GENOMIC DNA]</scope>
    <source>
        <strain evidence="7">WTNN_2</strain>
        <tissue evidence="7">Leaf</tissue>
    </source>
</reference>
<evidence type="ECO:0000256" key="3">
    <source>
        <dbReference type="ARBA" id="ARBA00023163"/>
    </source>
</evidence>
<dbReference type="SUPFAM" id="SSF47459">
    <property type="entry name" value="HLH, helix-loop-helix DNA-binding domain"/>
    <property type="match status" value="1"/>
</dbReference>
<dbReference type="Proteomes" id="UP001634393">
    <property type="component" value="Unassembled WGS sequence"/>
</dbReference>
<protein>
    <recommendedName>
        <fullName evidence="6">BHLH domain-containing protein</fullName>
    </recommendedName>
</protein>
<dbReference type="InterPro" id="IPR024097">
    <property type="entry name" value="bHLH_ZIP_TF"/>
</dbReference>
<evidence type="ECO:0000256" key="4">
    <source>
        <dbReference type="ARBA" id="ARBA00023242"/>
    </source>
</evidence>
<dbReference type="Gene3D" id="4.10.280.10">
    <property type="entry name" value="Helix-loop-helix DNA-binding domain"/>
    <property type="match status" value="1"/>
</dbReference>
<dbReference type="PROSITE" id="PS50888">
    <property type="entry name" value="BHLH"/>
    <property type="match status" value="1"/>
</dbReference>
<accession>A0ABD3SHG5</accession>
<dbReference type="InterPro" id="IPR011598">
    <property type="entry name" value="bHLH_dom"/>
</dbReference>
<dbReference type="AlphaFoldDB" id="A0ABD3SHG5"/>
<keyword evidence="4" id="KW-0539">Nucleus</keyword>
<evidence type="ECO:0000313" key="8">
    <source>
        <dbReference type="Proteomes" id="UP001634393"/>
    </source>
</evidence>
<evidence type="ECO:0000259" key="6">
    <source>
        <dbReference type="PROSITE" id="PS50888"/>
    </source>
</evidence>
<proteinExistence type="predicted"/>
<evidence type="ECO:0000256" key="5">
    <source>
        <dbReference type="SAM" id="MobiDB-lite"/>
    </source>
</evidence>
<dbReference type="CDD" id="cd18919">
    <property type="entry name" value="bHLH_AtBPE_like"/>
    <property type="match status" value="1"/>
</dbReference>
<evidence type="ECO:0000256" key="1">
    <source>
        <dbReference type="ARBA" id="ARBA00004123"/>
    </source>
</evidence>
<dbReference type="InterPro" id="IPR036638">
    <property type="entry name" value="HLH_DNA-bd_sf"/>
</dbReference>
<dbReference type="EMBL" id="JBJXBP010000006">
    <property type="protein sequence ID" value="KAL3824015.1"/>
    <property type="molecule type" value="Genomic_DNA"/>
</dbReference>